<dbReference type="SUPFAM" id="SSF81321">
    <property type="entry name" value="Family A G protein-coupled receptor-like"/>
    <property type="match status" value="1"/>
</dbReference>
<evidence type="ECO:0000256" key="4">
    <source>
        <dbReference type="ARBA" id="ARBA00023040"/>
    </source>
</evidence>
<evidence type="ECO:0000256" key="5">
    <source>
        <dbReference type="ARBA" id="ARBA00023136"/>
    </source>
</evidence>
<evidence type="ECO:0000313" key="10">
    <source>
        <dbReference type="EMBL" id="MEQ2213688.1"/>
    </source>
</evidence>
<evidence type="ECO:0000256" key="6">
    <source>
        <dbReference type="ARBA" id="ARBA00023170"/>
    </source>
</evidence>
<evidence type="ECO:0000256" key="7">
    <source>
        <dbReference type="ARBA" id="ARBA00023224"/>
    </source>
</evidence>
<comment type="caution">
    <text evidence="10">The sequence shown here is derived from an EMBL/GenBank/DDBJ whole genome shotgun (WGS) entry which is preliminary data.</text>
</comment>
<reference evidence="10 11" key="1">
    <citation type="submission" date="2021-06" db="EMBL/GenBank/DDBJ databases">
        <authorList>
            <person name="Palmer J.M."/>
        </authorList>
    </citation>
    <scope>NUCLEOTIDE SEQUENCE [LARGE SCALE GENOMIC DNA]</scope>
    <source>
        <strain evidence="10 11">XC_2019</strain>
        <tissue evidence="10">Muscle</tissue>
    </source>
</reference>
<feature type="domain" description="G-protein coupled receptors family 1 profile" evidence="9">
    <location>
        <begin position="1"/>
        <end position="96"/>
    </location>
</feature>
<keyword evidence="7" id="KW-0807">Transducer</keyword>
<keyword evidence="2 8" id="KW-0812">Transmembrane</keyword>
<keyword evidence="4" id="KW-0297">G-protein coupled receptor</keyword>
<evidence type="ECO:0000313" key="11">
    <source>
        <dbReference type="Proteomes" id="UP001434883"/>
    </source>
</evidence>
<accession>A0ABV0S1P5</accession>
<name>A0ABV0S1P5_9TELE</name>
<dbReference type="EMBL" id="JAHRIN010062876">
    <property type="protein sequence ID" value="MEQ2213688.1"/>
    <property type="molecule type" value="Genomic_DNA"/>
</dbReference>
<evidence type="ECO:0000256" key="8">
    <source>
        <dbReference type="SAM" id="Phobius"/>
    </source>
</evidence>
<dbReference type="PROSITE" id="PS50262">
    <property type="entry name" value="G_PROTEIN_RECEP_F1_2"/>
    <property type="match status" value="1"/>
</dbReference>
<keyword evidence="5 8" id="KW-0472">Membrane</keyword>
<evidence type="ECO:0000256" key="2">
    <source>
        <dbReference type="ARBA" id="ARBA00022692"/>
    </source>
</evidence>
<dbReference type="InterPro" id="IPR050119">
    <property type="entry name" value="CCR1-9-like"/>
</dbReference>
<dbReference type="PANTHER" id="PTHR10489:SF594">
    <property type="entry name" value="C-X-C CHEMOKINE RECEPTOR TYPE 4"/>
    <property type="match status" value="1"/>
</dbReference>
<dbReference type="InterPro" id="IPR000276">
    <property type="entry name" value="GPCR_Rhodpsn"/>
</dbReference>
<evidence type="ECO:0000256" key="3">
    <source>
        <dbReference type="ARBA" id="ARBA00022989"/>
    </source>
</evidence>
<comment type="subcellular location">
    <subcellularLocation>
        <location evidence="1">Membrane</location>
    </subcellularLocation>
</comment>
<sequence>NVSYLFTKDGMESVGSRAICQRIYPAESGLTWTSVFCFQHILVGFVLPGLVILVCYCIIISSLSRGAKSQVLRKNKKAPKNTVILVVCFFGCWLPFCFSIFVDTLTMLNIGAGLLQLLPEPHPLCLPGCEVQPYRQEHA</sequence>
<evidence type="ECO:0000259" key="9">
    <source>
        <dbReference type="PROSITE" id="PS50262"/>
    </source>
</evidence>
<dbReference type="Gene3D" id="1.20.1070.10">
    <property type="entry name" value="Rhodopsin 7-helix transmembrane proteins"/>
    <property type="match status" value="1"/>
</dbReference>
<dbReference type="Pfam" id="PF00001">
    <property type="entry name" value="7tm_1"/>
    <property type="match status" value="1"/>
</dbReference>
<dbReference type="Proteomes" id="UP001434883">
    <property type="component" value="Unassembled WGS sequence"/>
</dbReference>
<dbReference type="PANTHER" id="PTHR10489">
    <property type="entry name" value="CELL ADHESION MOLECULE"/>
    <property type="match status" value="1"/>
</dbReference>
<protein>
    <recommendedName>
        <fullName evidence="9">G-protein coupled receptors family 1 profile domain-containing protein</fullName>
    </recommendedName>
</protein>
<keyword evidence="6" id="KW-0675">Receptor</keyword>
<feature type="non-terminal residue" evidence="10">
    <location>
        <position position="1"/>
    </location>
</feature>
<feature type="transmembrane region" description="Helical" evidence="8">
    <location>
        <begin position="41"/>
        <end position="63"/>
    </location>
</feature>
<proteinExistence type="predicted"/>
<keyword evidence="11" id="KW-1185">Reference proteome</keyword>
<organism evidence="10 11">
    <name type="scientific">Xenoophorus captivus</name>
    <dbReference type="NCBI Taxonomy" id="1517983"/>
    <lineage>
        <taxon>Eukaryota</taxon>
        <taxon>Metazoa</taxon>
        <taxon>Chordata</taxon>
        <taxon>Craniata</taxon>
        <taxon>Vertebrata</taxon>
        <taxon>Euteleostomi</taxon>
        <taxon>Actinopterygii</taxon>
        <taxon>Neopterygii</taxon>
        <taxon>Teleostei</taxon>
        <taxon>Neoteleostei</taxon>
        <taxon>Acanthomorphata</taxon>
        <taxon>Ovalentaria</taxon>
        <taxon>Atherinomorphae</taxon>
        <taxon>Cyprinodontiformes</taxon>
        <taxon>Goodeidae</taxon>
        <taxon>Xenoophorus</taxon>
    </lineage>
</organism>
<dbReference type="PRINTS" id="PR00237">
    <property type="entry name" value="GPCRRHODOPSN"/>
</dbReference>
<gene>
    <name evidence="10" type="ORF">XENOCAPTIV_019195</name>
</gene>
<keyword evidence="3 8" id="KW-1133">Transmembrane helix</keyword>
<evidence type="ECO:0000256" key="1">
    <source>
        <dbReference type="ARBA" id="ARBA00004370"/>
    </source>
</evidence>
<dbReference type="InterPro" id="IPR017452">
    <property type="entry name" value="GPCR_Rhodpsn_7TM"/>
</dbReference>
<feature type="transmembrane region" description="Helical" evidence="8">
    <location>
        <begin position="83"/>
        <end position="102"/>
    </location>
</feature>